<dbReference type="InterPro" id="IPR001494">
    <property type="entry name" value="Importin-beta_N"/>
</dbReference>
<dbReference type="PANTHER" id="PTHR11223:SF2">
    <property type="entry name" value="EXPORTIN-1"/>
    <property type="match status" value="1"/>
</dbReference>
<keyword evidence="4" id="KW-1185">Reference proteome</keyword>
<evidence type="ECO:0000259" key="2">
    <source>
        <dbReference type="PROSITE" id="PS50166"/>
    </source>
</evidence>
<dbReference type="Gene3D" id="1.25.10.10">
    <property type="entry name" value="Leucine-rich Repeat Variant"/>
    <property type="match status" value="1"/>
</dbReference>
<dbReference type="PROSITE" id="PS50166">
    <property type="entry name" value="IMPORTIN_B_NT"/>
    <property type="match status" value="1"/>
</dbReference>
<dbReference type="Pfam" id="PF08389">
    <property type="entry name" value="Xpo1"/>
    <property type="match status" value="1"/>
</dbReference>
<dbReference type="SUPFAM" id="SSF48371">
    <property type="entry name" value="ARM repeat"/>
    <property type="match status" value="1"/>
</dbReference>
<sequence>MSANITRCDPRILLDQNSPFDDTKVEVLDTVVKAMLSSADSQSRDVAHKVLGDFKNLPNAWRFVAIILQKSNDSNTKFFALQILENCIMTRWKILPETEKAGIKQYVSEMTLQLASNEAICQNEKHFINKVNENLIQIVKQEWPHNWPNFITELCKSSRTNQAICENNMRLLNLLSEEVFDFGRESMASKKVEYLMEQMTVQFQEVFDLCMFILQSYISNPNGIRNSLVRQTLQCLAHFLKWIPYGYIFEVYSCGNQQTNLIDLLLSYFWEPVNYRIECVKCLSEISNLVLDPSELREFQSRLSFLRNYRVSICETVEDTSDLFFLLKLMVSVLLVNMTYINHDETFKICLDYWNIFVETLMNEVQEAYAKERNLLSVPSAATTTVERSNGTLMEPLEKPENYSSRLKVYQWILDEVRSVVIQRMAKPQEKNVFFILIKNFLKISKMHEFNTRLISIFLQVYIQFDQETEEVTRDNEIDTDEIALYNEMRTILILLTNLGQDSTKRIMLEGLHVECLSPTHDASTWNPTLLNRLCYSIAAISGAMSEIVERDFLVVVIRKLLSLCEMKRGKEAKAIVASCIMHVVGQYSRFLKAHWRFLKTVAYKLFEFMHETFPGVQDMACETFLKITLKCKHVMAIQHP</sequence>
<reference evidence="3 4" key="1">
    <citation type="journal article" date="2020" name="bioRxiv">
        <title>Metabolic contributions of an alphaproteobacterial endosymbiont in the apicomplexan Cardiosporidium cionae.</title>
        <authorList>
            <person name="Hunter E.S."/>
            <person name="Paight C.J."/>
            <person name="Lane C.E."/>
        </authorList>
    </citation>
    <scope>NUCLEOTIDE SEQUENCE [LARGE SCALE GENOMIC DNA]</scope>
    <source>
        <strain evidence="3">ESH_2018</strain>
    </source>
</reference>
<dbReference type="InterPro" id="IPR041123">
    <property type="entry name" value="CRM1_repeat"/>
</dbReference>
<feature type="domain" description="Importin N-terminal" evidence="2">
    <location>
        <begin position="47"/>
        <end position="113"/>
    </location>
</feature>
<evidence type="ECO:0000256" key="1">
    <source>
        <dbReference type="ARBA" id="ARBA00009466"/>
    </source>
</evidence>
<dbReference type="InterPro" id="IPR040485">
    <property type="entry name" value="XPO1_repeat_3"/>
</dbReference>
<dbReference type="Pfam" id="PF03810">
    <property type="entry name" value="IBN_N"/>
    <property type="match status" value="1"/>
</dbReference>
<feature type="non-terminal residue" evidence="3">
    <location>
        <position position="641"/>
    </location>
</feature>
<protein>
    <submittedName>
        <fullName evidence="3">Exportin 1</fullName>
    </submittedName>
</protein>
<dbReference type="SMART" id="SM00913">
    <property type="entry name" value="IBN_N"/>
    <property type="match status" value="1"/>
</dbReference>
<accession>A0ABQ7J5T5</accession>
<organism evidence="3 4">
    <name type="scientific">Cardiosporidium cionae</name>
    <dbReference type="NCBI Taxonomy" id="476202"/>
    <lineage>
        <taxon>Eukaryota</taxon>
        <taxon>Sar</taxon>
        <taxon>Alveolata</taxon>
        <taxon>Apicomplexa</taxon>
        <taxon>Aconoidasida</taxon>
        <taxon>Nephromycida</taxon>
        <taxon>Cardiosporidium</taxon>
    </lineage>
</organism>
<dbReference type="InterPro" id="IPR013598">
    <property type="entry name" value="Exportin-1/Importin-b-like"/>
</dbReference>
<proteinExistence type="inferred from homology"/>
<dbReference type="EMBL" id="JADAQX010000790">
    <property type="protein sequence ID" value="KAF8819371.1"/>
    <property type="molecule type" value="Genomic_DNA"/>
</dbReference>
<dbReference type="Pfam" id="PF18787">
    <property type="entry name" value="CRM1_repeat_3"/>
    <property type="match status" value="1"/>
</dbReference>
<dbReference type="Proteomes" id="UP000823046">
    <property type="component" value="Unassembled WGS sequence"/>
</dbReference>
<dbReference type="InterPro" id="IPR016024">
    <property type="entry name" value="ARM-type_fold"/>
</dbReference>
<dbReference type="InterPro" id="IPR011989">
    <property type="entry name" value="ARM-like"/>
</dbReference>
<dbReference type="PANTHER" id="PTHR11223">
    <property type="entry name" value="EXPORTIN 1/5"/>
    <property type="match status" value="1"/>
</dbReference>
<gene>
    <name evidence="3" type="ORF">IE077_001116</name>
</gene>
<comment type="caution">
    <text evidence="3">The sequence shown here is derived from an EMBL/GenBank/DDBJ whole genome shotgun (WGS) entry which is preliminary data.</text>
</comment>
<comment type="similarity">
    <text evidence="1">Belongs to the exportin family.</text>
</comment>
<name>A0ABQ7J5T5_9APIC</name>
<evidence type="ECO:0000313" key="4">
    <source>
        <dbReference type="Proteomes" id="UP000823046"/>
    </source>
</evidence>
<dbReference type="InterPro" id="IPR045065">
    <property type="entry name" value="XPO1/5"/>
</dbReference>
<dbReference type="Pfam" id="PF18777">
    <property type="entry name" value="CRM1_repeat"/>
    <property type="match status" value="1"/>
</dbReference>
<evidence type="ECO:0000313" key="3">
    <source>
        <dbReference type="EMBL" id="KAF8819371.1"/>
    </source>
</evidence>